<feature type="region of interest" description="Disordered" evidence="1">
    <location>
        <begin position="61"/>
        <end position="80"/>
    </location>
</feature>
<name>A0A0F9FQJ9_9ZZZZ</name>
<proteinExistence type="predicted"/>
<feature type="region of interest" description="Disordered" evidence="1">
    <location>
        <begin position="1"/>
        <end position="29"/>
    </location>
</feature>
<evidence type="ECO:0000313" key="2">
    <source>
        <dbReference type="EMBL" id="KKL53292.1"/>
    </source>
</evidence>
<reference evidence="2" key="1">
    <citation type="journal article" date="2015" name="Nature">
        <title>Complex archaea that bridge the gap between prokaryotes and eukaryotes.</title>
        <authorList>
            <person name="Spang A."/>
            <person name="Saw J.H."/>
            <person name="Jorgensen S.L."/>
            <person name="Zaremba-Niedzwiedzka K."/>
            <person name="Martijn J."/>
            <person name="Lind A.E."/>
            <person name="van Eijk R."/>
            <person name="Schleper C."/>
            <person name="Guy L."/>
            <person name="Ettema T.J."/>
        </authorList>
    </citation>
    <scope>NUCLEOTIDE SEQUENCE</scope>
</reference>
<accession>A0A0F9FQJ9</accession>
<dbReference type="EMBL" id="LAZR01031599">
    <property type="protein sequence ID" value="KKL53292.1"/>
    <property type="molecule type" value="Genomic_DNA"/>
</dbReference>
<dbReference type="AlphaFoldDB" id="A0A0F9FQJ9"/>
<organism evidence="2">
    <name type="scientific">marine sediment metagenome</name>
    <dbReference type="NCBI Taxonomy" id="412755"/>
    <lineage>
        <taxon>unclassified sequences</taxon>
        <taxon>metagenomes</taxon>
        <taxon>ecological metagenomes</taxon>
    </lineage>
</organism>
<comment type="caution">
    <text evidence="2">The sequence shown here is derived from an EMBL/GenBank/DDBJ whole genome shotgun (WGS) entry which is preliminary data.</text>
</comment>
<evidence type="ECO:0000256" key="1">
    <source>
        <dbReference type="SAM" id="MobiDB-lite"/>
    </source>
</evidence>
<sequence length="90" mass="9716">MKDGGTNEGDTGGKEVIKPVENNKETDSELEKLKAANVEFAEELVKAKTMQVEMQKIQSEKLLGGESGGHIEPENVNPAKKMADEIVGAF</sequence>
<protein>
    <submittedName>
        <fullName evidence="2">Uncharacterized protein</fullName>
    </submittedName>
</protein>
<gene>
    <name evidence="2" type="ORF">LCGC14_2276920</name>
</gene>